<organism evidence="1">
    <name type="scientific">Arundo donax</name>
    <name type="common">Giant reed</name>
    <name type="synonym">Donax arundinaceus</name>
    <dbReference type="NCBI Taxonomy" id="35708"/>
    <lineage>
        <taxon>Eukaryota</taxon>
        <taxon>Viridiplantae</taxon>
        <taxon>Streptophyta</taxon>
        <taxon>Embryophyta</taxon>
        <taxon>Tracheophyta</taxon>
        <taxon>Spermatophyta</taxon>
        <taxon>Magnoliopsida</taxon>
        <taxon>Liliopsida</taxon>
        <taxon>Poales</taxon>
        <taxon>Poaceae</taxon>
        <taxon>PACMAD clade</taxon>
        <taxon>Arundinoideae</taxon>
        <taxon>Arundineae</taxon>
        <taxon>Arundo</taxon>
    </lineage>
</organism>
<accession>A0A0A8YN42</accession>
<evidence type="ECO:0000313" key="1">
    <source>
        <dbReference type="EMBL" id="JAD24037.1"/>
    </source>
</evidence>
<reference evidence="1" key="2">
    <citation type="journal article" date="2015" name="Data Brief">
        <title>Shoot transcriptome of the giant reed, Arundo donax.</title>
        <authorList>
            <person name="Barrero R.A."/>
            <person name="Guerrero F.D."/>
            <person name="Moolhuijzen P."/>
            <person name="Goolsby J.A."/>
            <person name="Tidwell J."/>
            <person name="Bellgard S.E."/>
            <person name="Bellgard M.I."/>
        </authorList>
    </citation>
    <scope>NUCLEOTIDE SEQUENCE</scope>
    <source>
        <tissue evidence="1">Shoot tissue taken approximately 20 cm above the soil surface</tissue>
    </source>
</reference>
<dbReference type="EMBL" id="GBRH01273858">
    <property type="protein sequence ID" value="JAD24037.1"/>
    <property type="molecule type" value="Transcribed_RNA"/>
</dbReference>
<proteinExistence type="predicted"/>
<protein>
    <submittedName>
        <fullName evidence="1">Uncharacterized protein</fullName>
    </submittedName>
</protein>
<sequence>MAFAVPELQEGQSNIIYAKRYHFC</sequence>
<name>A0A0A8YN42_ARUDO</name>
<reference evidence="1" key="1">
    <citation type="submission" date="2014-09" db="EMBL/GenBank/DDBJ databases">
        <authorList>
            <person name="Magalhaes I.L.F."/>
            <person name="Oliveira U."/>
            <person name="Santos F.R."/>
            <person name="Vidigal T.H.D.A."/>
            <person name="Brescovit A.D."/>
            <person name="Santos A.J."/>
        </authorList>
    </citation>
    <scope>NUCLEOTIDE SEQUENCE</scope>
    <source>
        <tissue evidence="1">Shoot tissue taken approximately 20 cm above the soil surface</tissue>
    </source>
</reference>
<dbReference type="AlphaFoldDB" id="A0A0A8YN42"/>